<evidence type="ECO:0000256" key="1">
    <source>
        <dbReference type="SAM" id="SignalP"/>
    </source>
</evidence>
<organism evidence="2 3">
    <name type="scientific">Janthinobacterium fluminis</name>
    <dbReference type="NCBI Taxonomy" id="2987524"/>
    <lineage>
        <taxon>Bacteria</taxon>
        <taxon>Pseudomonadati</taxon>
        <taxon>Pseudomonadota</taxon>
        <taxon>Betaproteobacteria</taxon>
        <taxon>Burkholderiales</taxon>
        <taxon>Oxalobacteraceae</taxon>
        <taxon>Janthinobacterium</taxon>
    </lineage>
</organism>
<gene>
    <name evidence="2" type="ORF">OIK44_00890</name>
</gene>
<proteinExistence type="predicted"/>
<evidence type="ECO:0000313" key="2">
    <source>
        <dbReference type="EMBL" id="MDC8756139.1"/>
    </source>
</evidence>
<feature type="signal peptide" evidence="1">
    <location>
        <begin position="1"/>
        <end position="21"/>
    </location>
</feature>
<keyword evidence="3" id="KW-1185">Reference proteome</keyword>
<dbReference type="EMBL" id="JAQQXR010000001">
    <property type="protein sequence ID" value="MDC8756139.1"/>
    <property type="molecule type" value="Genomic_DNA"/>
</dbReference>
<evidence type="ECO:0000313" key="3">
    <source>
        <dbReference type="Proteomes" id="UP001221208"/>
    </source>
</evidence>
<dbReference type="Proteomes" id="UP001221208">
    <property type="component" value="Unassembled WGS sequence"/>
</dbReference>
<accession>A0ABT5JU13</accession>
<dbReference type="RefSeq" id="WP_273668768.1">
    <property type="nucleotide sequence ID" value="NZ_JAQQXR010000001.1"/>
</dbReference>
<protein>
    <submittedName>
        <fullName evidence="2">Uncharacterized protein</fullName>
    </submittedName>
</protein>
<name>A0ABT5JU13_9BURK</name>
<reference evidence="2 3" key="1">
    <citation type="submission" date="2022-10" db="EMBL/GenBank/DDBJ databases">
        <title>Janthinobacterium sp. hw3 Genome sequencing.</title>
        <authorList>
            <person name="Park S."/>
        </authorList>
    </citation>
    <scope>NUCLEOTIDE SEQUENCE [LARGE SCALE GENOMIC DNA]</scope>
    <source>
        <strain evidence="3">hw3</strain>
    </source>
</reference>
<comment type="caution">
    <text evidence="2">The sequence shown here is derived from an EMBL/GenBank/DDBJ whole genome shotgun (WGS) entry which is preliminary data.</text>
</comment>
<feature type="chain" id="PRO_5047137536" evidence="1">
    <location>
        <begin position="22"/>
        <end position="214"/>
    </location>
</feature>
<keyword evidence="1" id="KW-0732">Signal</keyword>
<sequence length="214" mass="22865">MNPSTILASCLLTALPAAALADSVPPPQWEADGMQAVYLPAKPVSKLAMGRFSVDLEKTTLQQIKSALGAGIITHEGGARDSRYWLCYTVPAGAAAERVWLIAGPGGAGQRVTMVHALQQPALRPSAGCPQLPRSFLPLRFDKDIWLRQASAKVARVFGPASVNAHERWSYAYTGKTTLPYKGGTQEVELNNRIELQIRNGAVSAIIATQSSGD</sequence>